<keyword evidence="7" id="KW-0121">Carboxypeptidase</keyword>
<feature type="domain" description="Peptidase M28" evidence="22">
    <location>
        <begin position="242"/>
        <end position="427"/>
    </location>
</feature>
<evidence type="ECO:0000256" key="14">
    <source>
        <dbReference type="ARBA" id="ARBA00023034"/>
    </source>
</evidence>
<comment type="subcellular location">
    <subcellularLocation>
        <location evidence="1">Endoplasmic reticulum</location>
    </subcellularLocation>
    <subcellularLocation>
        <location evidence="3">Golgi apparatus</location>
    </subcellularLocation>
    <subcellularLocation>
        <location evidence="2">Lysosome</location>
    </subcellularLocation>
    <subcellularLocation>
        <location evidence="4">Secreted</location>
    </subcellularLocation>
</comment>
<evidence type="ECO:0000256" key="4">
    <source>
        <dbReference type="ARBA" id="ARBA00004613"/>
    </source>
</evidence>
<dbReference type="Gene3D" id="3.50.30.30">
    <property type="match status" value="1"/>
</dbReference>
<dbReference type="Pfam" id="PF04389">
    <property type="entry name" value="Peptidase_M28"/>
    <property type="match status" value="1"/>
</dbReference>
<evidence type="ECO:0000256" key="2">
    <source>
        <dbReference type="ARBA" id="ARBA00004371"/>
    </source>
</evidence>
<evidence type="ECO:0000256" key="12">
    <source>
        <dbReference type="ARBA" id="ARBA00022824"/>
    </source>
</evidence>
<dbReference type="STRING" id="1628148.BI198_15005"/>
<dbReference type="SUPFAM" id="SSF53187">
    <property type="entry name" value="Zn-dependent exopeptidases"/>
    <property type="match status" value="1"/>
</dbReference>
<keyword evidence="18" id="KW-0458">Lysosome</keyword>
<keyword evidence="16" id="KW-0865">Zymogen</keyword>
<organism evidence="23 24">
    <name type="scientific">Rheinheimera salexigens</name>
    <dbReference type="NCBI Taxonomy" id="1628148"/>
    <lineage>
        <taxon>Bacteria</taxon>
        <taxon>Pseudomonadati</taxon>
        <taxon>Pseudomonadota</taxon>
        <taxon>Gammaproteobacteria</taxon>
        <taxon>Chromatiales</taxon>
        <taxon>Chromatiaceae</taxon>
        <taxon>Rheinheimera</taxon>
    </lineage>
</organism>
<reference evidence="24" key="1">
    <citation type="submission" date="2016-09" db="EMBL/GenBank/DDBJ databases">
        <authorList>
            <person name="Wan X."/>
            <person name="Hou S."/>
        </authorList>
    </citation>
    <scope>NUCLEOTIDE SEQUENCE [LARGE SCALE GENOMIC DNA]</scope>
    <source>
        <strain evidence="24">KH87</strain>
    </source>
</reference>
<evidence type="ECO:0000256" key="11">
    <source>
        <dbReference type="ARBA" id="ARBA00022801"/>
    </source>
</evidence>
<dbReference type="GO" id="GO:0006508">
    <property type="term" value="P:proteolysis"/>
    <property type="evidence" value="ECO:0007669"/>
    <property type="project" value="UniProtKB-KW"/>
</dbReference>
<feature type="chain" id="PRO_5009200514" description="Carboxypeptidase Q" evidence="21">
    <location>
        <begin position="18"/>
        <end position="443"/>
    </location>
</feature>
<evidence type="ECO:0000256" key="5">
    <source>
        <dbReference type="ARBA" id="ARBA00014116"/>
    </source>
</evidence>
<keyword evidence="6" id="KW-0964">Secreted</keyword>
<dbReference type="GO" id="GO:0046872">
    <property type="term" value="F:metal ion binding"/>
    <property type="evidence" value="ECO:0007669"/>
    <property type="project" value="UniProtKB-KW"/>
</dbReference>
<feature type="signal peptide" evidence="21">
    <location>
        <begin position="1"/>
        <end position="17"/>
    </location>
</feature>
<keyword evidence="8" id="KW-0645">Protease</keyword>
<protein>
    <recommendedName>
        <fullName evidence="5">Carboxypeptidase Q</fullName>
    </recommendedName>
    <alternativeName>
        <fullName evidence="20">Plasma glutamate carboxypeptidase</fullName>
    </alternativeName>
</protein>
<dbReference type="Gene3D" id="3.40.630.10">
    <property type="entry name" value="Zn peptidases"/>
    <property type="match status" value="1"/>
</dbReference>
<comment type="caution">
    <text evidence="23">The sequence shown here is derived from an EMBL/GenBank/DDBJ whole genome shotgun (WGS) entry which is preliminary data.</text>
</comment>
<evidence type="ECO:0000259" key="22">
    <source>
        <dbReference type="Pfam" id="PF04389"/>
    </source>
</evidence>
<dbReference type="RefSeq" id="WP_070050276.1">
    <property type="nucleotide sequence ID" value="NZ_CBCSDO010000002.1"/>
</dbReference>
<proteinExistence type="predicted"/>
<keyword evidence="13" id="KW-0862">Zinc</keyword>
<evidence type="ECO:0000256" key="3">
    <source>
        <dbReference type="ARBA" id="ARBA00004555"/>
    </source>
</evidence>
<evidence type="ECO:0000256" key="1">
    <source>
        <dbReference type="ARBA" id="ARBA00004240"/>
    </source>
</evidence>
<keyword evidence="10 21" id="KW-0732">Signal</keyword>
<evidence type="ECO:0000256" key="15">
    <source>
        <dbReference type="ARBA" id="ARBA00023049"/>
    </source>
</evidence>
<evidence type="ECO:0000256" key="17">
    <source>
        <dbReference type="ARBA" id="ARBA00023180"/>
    </source>
</evidence>
<evidence type="ECO:0000256" key="19">
    <source>
        <dbReference type="ARBA" id="ARBA00025833"/>
    </source>
</evidence>
<evidence type="ECO:0000313" key="24">
    <source>
        <dbReference type="Proteomes" id="UP000242258"/>
    </source>
</evidence>
<keyword evidence="9" id="KW-0479">Metal-binding</keyword>
<comment type="subunit">
    <text evidence="19">Homodimer. The monomeric form is inactive while the homodimer is active.</text>
</comment>
<dbReference type="InterPro" id="IPR007484">
    <property type="entry name" value="Peptidase_M28"/>
</dbReference>
<dbReference type="PANTHER" id="PTHR12053:SF3">
    <property type="entry name" value="CARBOXYPEPTIDASE Q"/>
    <property type="match status" value="1"/>
</dbReference>
<accession>A0A1E7Q947</accession>
<sequence length="443" mass="47348">MKIWLTMLIATVSVNLAANELKLDNSLAYKLTESLTVEVGARIAGSAADERAVVWAEKNFAALGYDKVWREAFDMPYWQRGAASLTVNAPFHQSLVVTALGGSIATPALGIDSNVVMFDSLEQLKNADTPRVKGKIVFINHSMAKDKEGEFYGQVVGARAQGAVEAAKLGAKAIIIRSVGTSLNRFAHTGVMRYSDNVARIPAAAISVPDAIQLEKMLALQPNLTLQLTMQNKLPGIVKSHNVIAEITGSKRPDEIVLISAHLDSWDQGTGALDDGAGVGLVMAVGALIKQQGQPERTIRVVLFGNEEGGLLGAKAYAAKHAANMDKHVFASESDFGADRVWRLDSGVGEKSLAFIAELQQKLAHLDISLGNNNASGGPDVSVIKALGVPVVTLLQDGTDYFDYHHTANDTFDKVNAEALAQNLAAWLITTKAVANSQVDLRQ</sequence>
<evidence type="ECO:0000256" key="9">
    <source>
        <dbReference type="ARBA" id="ARBA00022723"/>
    </source>
</evidence>
<evidence type="ECO:0000256" key="20">
    <source>
        <dbReference type="ARBA" id="ARBA00033328"/>
    </source>
</evidence>
<evidence type="ECO:0000256" key="8">
    <source>
        <dbReference type="ARBA" id="ARBA00022670"/>
    </source>
</evidence>
<keyword evidence="15" id="KW-0482">Metalloprotease</keyword>
<dbReference type="EMBL" id="MKEK01000001">
    <property type="protein sequence ID" value="OEY70722.1"/>
    <property type="molecule type" value="Genomic_DNA"/>
</dbReference>
<dbReference type="InterPro" id="IPR039866">
    <property type="entry name" value="CPQ"/>
</dbReference>
<evidence type="ECO:0000313" key="23">
    <source>
        <dbReference type="EMBL" id="OEY70722.1"/>
    </source>
</evidence>
<evidence type="ECO:0000256" key="7">
    <source>
        <dbReference type="ARBA" id="ARBA00022645"/>
    </source>
</evidence>
<evidence type="ECO:0000256" key="21">
    <source>
        <dbReference type="SAM" id="SignalP"/>
    </source>
</evidence>
<name>A0A1E7Q947_9GAMM</name>
<keyword evidence="12" id="KW-0256">Endoplasmic reticulum</keyword>
<evidence type="ECO:0000256" key="10">
    <source>
        <dbReference type="ARBA" id="ARBA00022729"/>
    </source>
</evidence>
<keyword evidence="14" id="KW-0333">Golgi apparatus</keyword>
<dbReference type="Proteomes" id="UP000242258">
    <property type="component" value="Unassembled WGS sequence"/>
</dbReference>
<dbReference type="GO" id="GO:0005764">
    <property type="term" value="C:lysosome"/>
    <property type="evidence" value="ECO:0007669"/>
    <property type="project" value="UniProtKB-SubCell"/>
</dbReference>
<dbReference type="PANTHER" id="PTHR12053">
    <property type="entry name" value="PROTEASE FAMILY M28 PLASMA GLUTAMATE CARBOXYPEPTIDASE-RELATED"/>
    <property type="match status" value="1"/>
</dbReference>
<dbReference type="GO" id="GO:0005576">
    <property type="term" value="C:extracellular region"/>
    <property type="evidence" value="ECO:0007669"/>
    <property type="project" value="UniProtKB-SubCell"/>
</dbReference>
<gene>
    <name evidence="23" type="ORF">BI198_15005</name>
</gene>
<evidence type="ECO:0000256" key="18">
    <source>
        <dbReference type="ARBA" id="ARBA00023228"/>
    </source>
</evidence>
<keyword evidence="11" id="KW-0378">Hydrolase</keyword>
<dbReference type="OrthoDB" id="9769665at2"/>
<dbReference type="GO" id="GO:0004180">
    <property type="term" value="F:carboxypeptidase activity"/>
    <property type="evidence" value="ECO:0007669"/>
    <property type="project" value="UniProtKB-KW"/>
</dbReference>
<keyword evidence="17" id="KW-0325">Glycoprotein</keyword>
<evidence type="ECO:0000256" key="13">
    <source>
        <dbReference type="ARBA" id="ARBA00022833"/>
    </source>
</evidence>
<keyword evidence="24" id="KW-1185">Reference proteome</keyword>
<dbReference type="GO" id="GO:0070573">
    <property type="term" value="F:metallodipeptidase activity"/>
    <property type="evidence" value="ECO:0007669"/>
    <property type="project" value="InterPro"/>
</dbReference>
<dbReference type="AlphaFoldDB" id="A0A1E7Q947"/>
<evidence type="ECO:0000256" key="16">
    <source>
        <dbReference type="ARBA" id="ARBA00023145"/>
    </source>
</evidence>
<evidence type="ECO:0000256" key="6">
    <source>
        <dbReference type="ARBA" id="ARBA00022525"/>
    </source>
</evidence>